<evidence type="ECO:0000259" key="1">
    <source>
        <dbReference type="Pfam" id="PF03721"/>
    </source>
</evidence>
<dbReference type="InterPro" id="IPR036291">
    <property type="entry name" value="NAD(P)-bd_dom_sf"/>
</dbReference>
<dbReference type="AlphaFoldDB" id="A0A8T4LEU0"/>
<dbReference type="EMBL" id="JAGVWC010000010">
    <property type="protein sequence ID" value="MBS3061815.1"/>
    <property type="molecule type" value="Genomic_DNA"/>
</dbReference>
<organism evidence="2 3">
    <name type="scientific">Candidatus Iainarchaeum sp</name>
    <dbReference type="NCBI Taxonomy" id="3101447"/>
    <lineage>
        <taxon>Archaea</taxon>
        <taxon>Candidatus Iainarchaeota</taxon>
        <taxon>Candidatus Iainarchaeia</taxon>
        <taxon>Candidatus Iainarchaeales</taxon>
        <taxon>Candidatus Iainarchaeaceae</taxon>
        <taxon>Candidatus Iainarchaeum</taxon>
    </lineage>
</organism>
<proteinExistence type="predicted"/>
<dbReference type="SUPFAM" id="SSF51735">
    <property type="entry name" value="NAD(P)-binding Rossmann-fold domains"/>
    <property type="match status" value="1"/>
</dbReference>
<sequence length="87" mass="9804">MNKIVFVLGIGRVGLPISLALCEAGYTGYGIDVRPEHIETLLAKKFPFIEKGAKKLLIKTDNFLAKKKSDDFADFDAFLFLFQLKHQ</sequence>
<dbReference type="GO" id="GO:0016616">
    <property type="term" value="F:oxidoreductase activity, acting on the CH-OH group of donors, NAD or NADP as acceptor"/>
    <property type="evidence" value="ECO:0007669"/>
    <property type="project" value="InterPro"/>
</dbReference>
<accession>A0A8T4LEU0</accession>
<dbReference type="GO" id="GO:0051287">
    <property type="term" value="F:NAD binding"/>
    <property type="evidence" value="ECO:0007669"/>
    <property type="project" value="InterPro"/>
</dbReference>
<reference evidence="2" key="2">
    <citation type="submission" date="2021-05" db="EMBL/GenBank/DDBJ databases">
        <title>Protein family content uncovers lineage relationships and bacterial pathway maintenance mechanisms in DPANN archaea.</title>
        <authorList>
            <person name="Castelle C.J."/>
            <person name="Meheust R."/>
            <person name="Jaffe A.L."/>
            <person name="Seitz K."/>
            <person name="Gong X."/>
            <person name="Baker B.J."/>
            <person name="Banfield J.F."/>
        </authorList>
    </citation>
    <scope>NUCLEOTIDE SEQUENCE</scope>
    <source>
        <strain evidence="2">RIFCSPLOWO2_01_FULL_AR10_48_17</strain>
    </source>
</reference>
<gene>
    <name evidence="2" type="ORF">J4215_04505</name>
</gene>
<feature type="domain" description="UDP-glucose/GDP-mannose dehydrogenase N-terminal" evidence="1">
    <location>
        <begin position="5"/>
        <end position="66"/>
    </location>
</feature>
<reference evidence="2" key="1">
    <citation type="submission" date="2021-03" db="EMBL/GenBank/DDBJ databases">
        <authorList>
            <person name="Jaffe A."/>
        </authorList>
    </citation>
    <scope>NUCLEOTIDE SEQUENCE</scope>
    <source>
        <strain evidence="2">RIFCSPLOWO2_01_FULL_AR10_48_17</strain>
    </source>
</reference>
<evidence type="ECO:0000313" key="2">
    <source>
        <dbReference type="EMBL" id="MBS3061815.1"/>
    </source>
</evidence>
<name>A0A8T4LEU0_9ARCH</name>
<evidence type="ECO:0000313" key="3">
    <source>
        <dbReference type="Proteomes" id="UP000675968"/>
    </source>
</evidence>
<protein>
    <recommendedName>
        <fullName evidence="1">UDP-glucose/GDP-mannose dehydrogenase N-terminal domain-containing protein</fullName>
    </recommendedName>
</protein>
<dbReference type="InterPro" id="IPR001732">
    <property type="entry name" value="UDP-Glc/GDP-Man_DH_N"/>
</dbReference>
<comment type="caution">
    <text evidence="2">The sequence shown here is derived from an EMBL/GenBank/DDBJ whole genome shotgun (WGS) entry which is preliminary data.</text>
</comment>
<dbReference type="Pfam" id="PF03721">
    <property type="entry name" value="UDPG_MGDP_dh_N"/>
    <property type="match status" value="1"/>
</dbReference>
<dbReference type="Gene3D" id="3.40.50.720">
    <property type="entry name" value="NAD(P)-binding Rossmann-like Domain"/>
    <property type="match status" value="1"/>
</dbReference>
<dbReference type="Proteomes" id="UP000675968">
    <property type="component" value="Unassembled WGS sequence"/>
</dbReference>